<dbReference type="SUPFAM" id="SSF56300">
    <property type="entry name" value="Metallo-dependent phosphatases"/>
    <property type="match status" value="1"/>
</dbReference>
<dbReference type="Proteomes" id="UP000176244">
    <property type="component" value="Unassembled WGS sequence"/>
</dbReference>
<dbReference type="RefSeq" id="WP_070370032.1">
    <property type="nucleotide sequence ID" value="NZ_CP097897.1"/>
</dbReference>
<dbReference type="InterPro" id="IPR004843">
    <property type="entry name" value="Calcineurin-like_PHP"/>
</dbReference>
<sequence length="372" mass="42860">MLTTFVHTGDFHLGRPFTFLQQGNYYGKNKRKELWKAFDEMIAYVKEEAVPLLLIAGDLFDSVNVLTMDIKRAAEGLASLEKTWVVIITGNHDYHGDSSPYKKVEWPRNVYIFKEDVFRSVYIKELNTEIYGMSWVKNEYRAFPERSFNSIKLNDTHYNILMAHGEVTNQSLYLPIDLRMIEKKGFDYIALGHIHKPGLTPGGVAYCGSPVPLNFGETGERGFIISQVKTDYENQSFITSSGFNPIESRKYETIDIQIVPEDSYQDIINKAVSCDSESNRQQNYYRIRFTGYINPEIQMDWINDDLEDAFYYVETDMVKLEPDIDLELLIKENLNNPIGQLLTELGKIAEPEVRKKAIIYSIEAMISEGVLK</sequence>
<dbReference type="OrthoDB" id="9773856at2"/>
<dbReference type="PANTHER" id="PTHR30337">
    <property type="entry name" value="COMPONENT OF ATP-DEPENDENT DSDNA EXONUCLEASE"/>
    <property type="match status" value="1"/>
</dbReference>
<name>A0A1F2PML4_9FIRM</name>
<comment type="caution">
    <text evidence="3">The sequence shown here is derived from an EMBL/GenBank/DDBJ whole genome shotgun (WGS) entry which is preliminary data.</text>
</comment>
<dbReference type="AlphaFoldDB" id="A0A1F2PML4"/>
<accession>A0A1F2PML4</accession>
<dbReference type="Gene3D" id="3.60.21.10">
    <property type="match status" value="1"/>
</dbReference>
<evidence type="ECO:0000313" key="3">
    <source>
        <dbReference type="EMBL" id="OFV71936.1"/>
    </source>
</evidence>
<keyword evidence="1" id="KW-0378">Hydrolase</keyword>
<feature type="domain" description="Calcineurin-like phosphoesterase" evidence="2">
    <location>
        <begin position="4"/>
        <end position="197"/>
    </location>
</feature>
<evidence type="ECO:0000259" key="2">
    <source>
        <dbReference type="Pfam" id="PF00149"/>
    </source>
</evidence>
<dbReference type="InterPro" id="IPR029052">
    <property type="entry name" value="Metallo-depent_PP-like"/>
</dbReference>
<dbReference type="STRING" id="52694.ACWI_06860"/>
<dbReference type="EMBL" id="LKEU01000014">
    <property type="protein sequence ID" value="OFV71936.1"/>
    <property type="molecule type" value="Genomic_DNA"/>
</dbReference>
<dbReference type="InterPro" id="IPR041796">
    <property type="entry name" value="Mre11_N"/>
</dbReference>
<evidence type="ECO:0000256" key="1">
    <source>
        <dbReference type="ARBA" id="ARBA00022801"/>
    </source>
</evidence>
<gene>
    <name evidence="3" type="primary">yhaO</name>
    <name evidence="3" type="ORF">ACWI_06860</name>
</gene>
<organism evidence="3 4">
    <name type="scientific">Acetobacterium wieringae</name>
    <dbReference type="NCBI Taxonomy" id="52694"/>
    <lineage>
        <taxon>Bacteria</taxon>
        <taxon>Bacillati</taxon>
        <taxon>Bacillota</taxon>
        <taxon>Clostridia</taxon>
        <taxon>Eubacteriales</taxon>
        <taxon>Eubacteriaceae</taxon>
        <taxon>Acetobacterium</taxon>
    </lineage>
</organism>
<evidence type="ECO:0000313" key="4">
    <source>
        <dbReference type="Proteomes" id="UP000176244"/>
    </source>
</evidence>
<dbReference type="InterPro" id="IPR050535">
    <property type="entry name" value="DNA_Repair-Maintenance_Comp"/>
</dbReference>
<dbReference type="GO" id="GO:0016787">
    <property type="term" value="F:hydrolase activity"/>
    <property type="evidence" value="ECO:0007669"/>
    <property type="project" value="UniProtKB-KW"/>
</dbReference>
<dbReference type="Pfam" id="PF00149">
    <property type="entry name" value="Metallophos"/>
    <property type="match status" value="1"/>
</dbReference>
<proteinExistence type="predicted"/>
<protein>
    <submittedName>
        <fullName evidence="3">Putative metallophosphoesterase YhaO</fullName>
    </submittedName>
</protein>
<dbReference type="CDD" id="cd00840">
    <property type="entry name" value="MPP_Mre11_N"/>
    <property type="match status" value="1"/>
</dbReference>
<reference evidence="3 4" key="1">
    <citation type="submission" date="2015-09" db="EMBL/GenBank/DDBJ databases">
        <title>Genome sequence of Acetobacterium wieringae DSM 1911.</title>
        <authorList>
            <person name="Poehlein A."/>
            <person name="Bengelsdorf F.R."/>
            <person name="Schiel-Bengelsdorf B."/>
            <person name="Duerre P."/>
            <person name="Daniel R."/>
        </authorList>
    </citation>
    <scope>NUCLEOTIDE SEQUENCE [LARGE SCALE GENOMIC DNA]</scope>
    <source>
        <strain evidence="3 4">DSM 1911</strain>
    </source>
</reference>